<dbReference type="InterPro" id="IPR001574">
    <property type="entry name" value="Ribosome_inactivat_prot"/>
</dbReference>
<dbReference type="Gene3D" id="3.40.420.10">
    <property type="entry name" value="Ricin (A subunit), domain 1"/>
    <property type="match status" value="1"/>
</dbReference>
<keyword evidence="1" id="KW-0652">Protein synthesis inhibitor</keyword>
<dbReference type="InterPro" id="IPR016138">
    <property type="entry name" value="Ribosome_inactivat_prot_sub1"/>
</dbReference>
<dbReference type="SUPFAM" id="SSF56371">
    <property type="entry name" value="Ribosome inactivating proteins (RIP)"/>
    <property type="match status" value="1"/>
</dbReference>
<reference evidence="2" key="2">
    <citation type="submission" date="2020-10" db="EMBL/GenBank/DDBJ databases">
        <authorList>
            <person name="Cooper E.A."/>
            <person name="Brenton Z.W."/>
            <person name="Flinn B.S."/>
            <person name="Jenkins J."/>
            <person name="Shu S."/>
            <person name="Flowers D."/>
            <person name="Luo F."/>
            <person name="Wang Y."/>
            <person name="Xia P."/>
            <person name="Barry K."/>
            <person name="Daum C."/>
            <person name="Lipzen A."/>
            <person name="Yoshinaga Y."/>
            <person name="Schmutz J."/>
            <person name="Saski C."/>
            <person name="Vermerris W."/>
            <person name="Kresovich S."/>
        </authorList>
    </citation>
    <scope>NUCLEOTIDE SEQUENCE</scope>
</reference>
<dbReference type="InterPro" id="IPR036041">
    <property type="entry name" value="Ribosome-inact_prot_sf"/>
</dbReference>
<dbReference type="GO" id="GO:0090729">
    <property type="term" value="F:toxin activity"/>
    <property type="evidence" value="ECO:0007669"/>
    <property type="project" value="UniProtKB-KW"/>
</dbReference>
<dbReference type="GO" id="GO:0006952">
    <property type="term" value="P:defense response"/>
    <property type="evidence" value="ECO:0007669"/>
    <property type="project" value="UniProtKB-KW"/>
</dbReference>
<dbReference type="EC" id="3.2.2.22" evidence="1"/>
<dbReference type="AlphaFoldDB" id="A0A921RIQ8"/>
<dbReference type="Pfam" id="PF00161">
    <property type="entry name" value="RIP"/>
    <property type="match status" value="1"/>
</dbReference>
<comment type="similarity">
    <text evidence="1">Belongs to the ribosome-inactivating protein family.</text>
</comment>
<keyword evidence="1" id="KW-0378">Hydrolase</keyword>
<reference evidence="2" key="1">
    <citation type="journal article" date="2019" name="BMC Genomics">
        <title>A new reference genome for Sorghum bicolor reveals high levels of sequence similarity between sweet and grain genotypes: implications for the genetics of sugar metabolism.</title>
        <authorList>
            <person name="Cooper E.A."/>
            <person name="Brenton Z.W."/>
            <person name="Flinn B.S."/>
            <person name="Jenkins J."/>
            <person name="Shu S."/>
            <person name="Flowers D."/>
            <person name="Luo F."/>
            <person name="Wang Y."/>
            <person name="Xia P."/>
            <person name="Barry K."/>
            <person name="Daum C."/>
            <person name="Lipzen A."/>
            <person name="Yoshinaga Y."/>
            <person name="Schmutz J."/>
            <person name="Saski C."/>
            <person name="Vermerris W."/>
            <person name="Kresovich S."/>
        </authorList>
    </citation>
    <scope>NUCLEOTIDE SEQUENCE</scope>
</reference>
<keyword evidence="1" id="KW-0800">Toxin</keyword>
<comment type="catalytic activity">
    <reaction evidence="1">
        <text>Endohydrolysis of the N-glycosidic bond at one specific adenosine on the 28S rRNA.</text>
        <dbReference type="EC" id="3.2.2.22"/>
    </reaction>
</comment>
<dbReference type="Proteomes" id="UP000807115">
    <property type="component" value="Chromosome 3"/>
</dbReference>
<dbReference type="EMBL" id="CM027682">
    <property type="protein sequence ID" value="KAG0541049.1"/>
    <property type="molecule type" value="Genomic_DNA"/>
</dbReference>
<dbReference type="GO" id="GO:0017148">
    <property type="term" value="P:negative regulation of translation"/>
    <property type="evidence" value="ECO:0007669"/>
    <property type="project" value="UniProtKB-KW"/>
</dbReference>
<evidence type="ECO:0000313" key="3">
    <source>
        <dbReference type="Proteomes" id="UP000807115"/>
    </source>
</evidence>
<name>A0A921RIQ8_SORBI</name>
<evidence type="ECO:0000256" key="1">
    <source>
        <dbReference type="RuleBase" id="RU004915"/>
    </source>
</evidence>
<comment type="caution">
    <text evidence="2">The sequence shown here is derived from an EMBL/GenBank/DDBJ whole genome shotgun (WGS) entry which is preliminary data.</text>
</comment>
<accession>A0A921RIQ8</accession>
<dbReference type="GO" id="GO:0030598">
    <property type="term" value="F:rRNA N-glycosylase activity"/>
    <property type="evidence" value="ECO:0007669"/>
    <property type="project" value="UniProtKB-EC"/>
</dbReference>
<evidence type="ECO:0000313" key="2">
    <source>
        <dbReference type="EMBL" id="KAG0541049.1"/>
    </source>
</evidence>
<proteinExistence type="inferred from homology"/>
<organism evidence="2 3">
    <name type="scientific">Sorghum bicolor</name>
    <name type="common">Sorghum</name>
    <name type="synonym">Sorghum vulgare</name>
    <dbReference type="NCBI Taxonomy" id="4558"/>
    <lineage>
        <taxon>Eukaryota</taxon>
        <taxon>Viridiplantae</taxon>
        <taxon>Streptophyta</taxon>
        <taxon>Embryophyta</taxon>
        <taxon>Tracheophyta</taxon>
        <taxon>Spermatophyta</taxon>
        <taxon>Magnoliopsida</taxon>
        <taxon>Liliopsida</taxon>
        <taxon>Poales</taxon>
        <taxon>Poaceae</taxon>
        <taxon>PACMAD clade</taxon>
        <taxon>Panicoideae</taxon>
        <taxon>Andropogonodae</taxon>
        <taxon>Andropogoneae</taxon>
        <taxon>Sorghinae</taxon>
        <taxon>Sorghum</taxon>
    </lineage>
</organism>
<keyword evidence="1" id="KW-0611">Plant defense</keyword>
<protein>
    <recommendedName>
        <fullName evidence="1">rRNA N-glycosylase</fullName>
        <ecNumber evidence="1">3.2.2.22</ecNumber>
    </recommendedName>
</protein>
<sequence length="189" mass="21075">MSSAAEGAYAIKLVSAGKQLLVVGEKYQTWFRGIITKDGRRYEVEDICHMPKMMVGSKTLHTDGMYPSLVGGVHKCWIGYQSLRNSFHALERYRGQTDAEHEKAIATIMVMLFEAPRFDQVYQTSLFLLQGGRDQQVQGEETSVSVAAMANAAVAKVAHNIRILCRSAWDFWLQNTQAQAAGGSSRNRK</sequence>
<gene>
    <name evidence="2" type="ORF">BDA96_03G462500</name>
</gene>